<dbReference type="InterPro" id="IPR053812">
    <property type="entry name" value="HTH_Sigma70_ECF-like"/>
</dbReference>
<dbReference type="Gene3D" id="3.40.50.2300">
    <property type="match status" value="1"/>
</dbReference>
<dbReference type="Proteomes" id="UP000010473">
    <property type="component" value="Chromosome"/>
</dbReference>
<reference evidence="5" key="1">
    <citation type="journal article" date="2013" name="Proc. Natl. Acad. Sci. U.S.A.">
        <title>Improving the coverage of the cyanobacterial phylum using diversity-driven genome sequencing.</title>
        <authorList>
            <person name="Shih P.M."/>
            <person name="Wu D."/>
            <person name="Latifi A."/>
            <person name="Axen S.D."/>
            <person name="Fewer D.P."/>
            <person name="Talla E."/>
            <person name="Calteau A."/>
            <person name="Cai F."/>
            <person name="Tandeau de Marsac N."/>
            <person name="Rippka R."/>
            <person name="Herdman M."/>
            <person name="Sivonen K."/>
            <person name="Coursin T."/>
            <person name="Laurent T."/>
            <person name="Goodwin L."/>
            <person name="Nolan M."/>
            <person name="Davenport K.W."/>
            <person name="Han C.S."/>
            <person name="Rubin E.M."/>
            <person name="Eisen J.A."/>
            <person name="Woyke T."/>
            <person name="Gugger M."/>
            <person name="Kerfeld C.A."/>
        </authorList>
    </citation>
    <scope>NUCLEOTIDE SEQUENCE [LARGE SCALE GENOMIC DNA]</scope>
    <source>
        <strain evidence="5">ATCC 29371 / PCC 7437</strain>
    </source>
</reference>
<gene>
    <name evidence="4" type="ordered locus">Sta7437_4489</name>
</gene>
<proteinExistence type="predicted"/>
<organism evidence="4 5">
    <name type="scientific">Stanieria cyanosphaera (strain ATCC 29371 / PCC 7437)</name>
    <dbReference type="NCBI Taxonomy" id="111780"/>
    <lineage>
        <taxon>Bacteria</taxon>
        <taxon>Bacillati</taxon>
        <taxon>Cyanobacteriota</taxon>
        <taxon>Cyanophyceae</taxon>
        <taxon>Pleurocapsales</taxon>
        <taxon>Dermocarpellaceae</taxon>
        <taxon>Stanieria</taxon>
    </lineage>
</organism>
<dbReference type="eggNOG" id="COG2197">
    <property type="taxonomic scope" value="Bacteria"/>
</dbReference>
<dbReference type="RefSeq" id="WP_015195607.1">
    <property type="nucleotide sequence ID" value="NC_019748.1"/>
</dbReference>
<dbReference type="EMBL" id="CP003653">
    <property type="protein sequence ID" value="AFZ37953.1"/>
    <property type="molecule type" value="Genomic_DNA"/>
</dbReference>
<dbReference type="InterPro" id="IPR036388">
    <property type="entry name" value="WH-like_DNA-bd_sf"/>
</dbReference>
<accession>K9XZJ4</accession>
<dbReference type="InterPro" id="IPR011006">
    <property type="entry name" value="CheY-like_superfamily"/>
</dbReference>
<evidence type="ECO:0000313" key="4">
    <source>
        <dbReference type="EMBL" id="AFZ37953.1"/>
    </source>
</evidence>
<evidence type="ECO:0000256" key="2">
    <source>
        <dbReference type="PROSITE-ProRule" id="PRU00169"/>
    </source>
</evidence>
<evidence type="ECO:0000259" key="3">
    <source>
        <dbReference type="PROSITE" id="PS50110"/>
    </source>
</evidence>
<dbReference type="SUPFAM" id="SSF46894">
    <property type="entry name" value="C-terminal effector domain of the bipartite response regulators"/>
    <property type="match status" value="1"/>
</dbReference>
<dbReference type="HOGENOM" id="CLU_083814_0_0_3"/>
<keyword evidence="1" id="KW-0238">DNA-binding</keyword>
<dbReference type="KEGG" id="scs:Sta7437_4489"/>
<dbReference type="PROSITE" id="PS50110">
    <property type="entry name" value="RESPONSE_REGULATORY"/>
    <property type="match status" value="1"/>
</dbReference>
<dbReference type="SUPFAM" id="SSF52172">
    <property type="entry name" value="CheY-like"/>
    <property type="match status" value="1"/>
</dbReference>
<protein>
    <submittedName>
        <fullName evidence="4">Response regulator receiver protein</fullName>
    </submittedName>
</protein>
<dbReference type="InterPro" id="IPR001789">
    <property type="entry name" value="Sig_transdc_resp-reg_receiver"/>
</dbReference>
<dbReference type="InterPro" id="IPR016032">
    <property type="entry name" value="Sig_transdc_resp-reg_C-effctor"/>
</dbReference>
<sequence length="223" mass="25297">MSKAAVKQNVMKVLIVDDHQSVLTGTIGIIQQQYPEAEIWQAQTVENALEKLNSFQPDLAIVDLSLPLKHGDNAEPTKGIELLKTLLTKYPTLNIVVQSADPKTLVRLKPNIYEHEGGFTVVDKSATLQELLTKIDWSLQGLVFTPKEMRNGLEVKEEWLKLLELAFAEGLKDKEIANRMRVAERTVRHYWTKIQDALEVYPEEEKNIRILTGIKAKEEGLID</sequence>
<keyword evidence="2" id="KW-0597">Phosphoprotein</keyword>
<dbReference type="OrthoDB" id="495017at2"/>
<dbReference type="PANTHER" id="PTHR45566:SF1">
    <property type="entry name" value="HTH-TYPE TRANSCRIPTIONAL REGULATOR YHJB-RELATED"/>
    <property type="match status" value="1"/>
</dbReference>
<dbReference type="Pfam" id="PF00072">
    <property type="entry name" value="Response_reg"/>
    <property type="match status" value="1"/>
</dbReference>
<dbReference type="GO" id="GO:0000160">
    <property type="term" value="P:phosphorelay signal transduction system"/>
    <property type="evidence" value="ECO:0007669"/>
    <property type="project" value="InterPro"/>
</dbReference>
<feature type="domain" description="Response regulatory" evidence="3">
    <location>
        <begin position="12"/>
        <end position="139"/>
    </location>
</feature>
<name>K9XZJ4_STAC7</name>
<dbReference type="Pfam" id="PF07638">
    <property type="entry name" value="Sigma70_ECF"/>
    <property type="match status" value="1"/>
</dbReference>
<feature type="modified residue" description="4-aspartylphosphate" evidence="2">
    <location>
        <position position="63"/>
    </location>
</feature>
<keyword evidence="5" id="KW-1185">Reference proteome</keyword>
<dbReference type="GO" id="GO:0003677">
    <property type="term" value="F:DNA binding"/>
    <property type="evidence" value="ECO:0007669"/>
    <property type="project" value="UniProtKB-KW"/>
</dbReference>
<evidence type="ECO:0000313" key="5">
    <source>
        <dbReference type="Proteomes" id="UP000010473"/>
    </source>
</evidence>
<dbReference type="STRING" id="111780.Sta7437_4489"/>
<dbReference type="Gene3D" id="1.10.10.10">
    <property type="entry name" value="Winged helix-like DNA-binding domain superfamily/Winged helix DNA-binding domain"/>
    <property type="match status" value="1"/>
</dbReference>
<dbReference type="SMART" id="SM00448">
    <property type="entry name" value="REC"/>
    <property type="match status" value="1"/>
</dbReference>
<dbReference type="InterPro" id="IPR051015">
    <property type="entry name" value="EvgA-like"/>
</dbReference>
<dbReference type="PANTHER" id="PTHR45566">
    <property type="entry name" value="HTH-TYPE TRANSCRIPTIONAL REGULATOR YHJB-RELATED"/>
    <property type="match status" value="1"/>
</dbReference>
<evidence type="ECO:0000256" key="1">
    <source>
        <dbReference type="ARBA" id="ARBA00023125"/>
    </source>
</evidence>
<dbReference type="GO" id="GO:0006355">
    <property type="term" value="P:regulation of DNA-templated transcription"/>
    <property type="evidence" value="ECO:0007669"/>
    <property type="project" value="InterPro"/>
</dbReference>
<dbReference type="AlphaFoldDB" id="K9XZJ4"/>